<evidence type="ECO:0000256" key="1">
    <source>
        <dbReference type="ARBA" id="ARBA00006817"/>
    </source>
</evidence>
<organism evidence="3 4">
    <name type="scientific">Cellulomonas biazotea</name>
    <dbReference type="NCBI Taxonomy" id="1709"/>
    <lineage>
        <taxon>Bacteria</taxon>
        <taxon>Bacillati</taxon>
        <taxon>Actinomycetota</taxon>
        <taxon>Actinomycetes</taxon>
        <taxon>Micrococcales</taxon>
        <taxon>Cellulomonadaceae</taxon>
        <taxon>Cellulomonas</taxon>
    </lineage>
</organism>
<dbReference type="EMBL" id="BIMR01000405">
    <property type="protein sequence ID" value="GCE78399.1"/>
    <property type="molecule type" value="Genomic_DNA"/>
</dbReference>
<dbReference type="Pfam" id="PF08327">
    <property type="entry name" value="AHSA1"/>
    <property type="match status" value="1"/>
</dbReference>
<proteinExistence type="inferred from homology"/>
<comment type="caution">
    <text evidence="3">The sequence shown here is derived from an EMBL/GenBank/DDBJ whole genome shotgun (WGS) entry which is preliminary data.</text>
</comment>
<dbReference type="Gene3D" id="3.30.530.20">
    <property type="match status" value="1"/>
</dbReference>
<evidence type="ECO:0000259" key="2">
    <source>
        <dbReference type="Pfam" id="PF08327"/>
    </source>
</evidence>
<sequence>MTVVESRKDVDTLTLVVATELAAPPEKVWDVWADPRKLERWWGPPTWPATFVHHDFVAGGEARYYMTGPEGEKAHGWWRFTRISPTDGLAFDDGFADDSGEPQEGGPVIHGTVTLDGTATGTRMTITSRFDTLEQMEEVVAMGMLEGITGALGQIDAILAEA</sequence>
<evidence type="ECO:0000313" key="4">
    <source>
        <dbReference type="Proteomes" id="UP000289954"/>
    </source>
</evidence>
<dbReference type="InterPro" id="IPR023393">
    <property type="entry name" value="START-like_dom_sf"/>
</dbReference>
<dbReference type="AlphaFoldDB" id="A0A402DW74"/>
<keyword evidence="4" id="KW-1185">Reference proteome</keyword>
<evidence type="ECO:0000313" key="3">
    <source>
        <dbReference type="EMBL" id="GCE78399.1"/>
    </source>
</evidence>
<name>A0A402DW74_9CELL</name>
<dbReference type="Proteomes" id="UP000289954">
    <property type="component" value="Unassembled WGS sequence"/>
</dbReference>
<reference evidence="3 4" key="1">
    <citation type="submission" date="2019-01" db="EMBL/GenBank/DDBJ databases">
        <title>Draft genome sequence of Cellulomonas takizawaensis strain TKZ-21.</title>
        <authorList>
            <person name="Yamamura H."/>
            <person name="Hayashi T."/>
            <person name="Hamada M."/>
            <person name="Serisawa Y."/>
            <person name="Matsuyama K."/>
            <person name="Nakagawa Y."/>
            <person name="Otoguro M."/>
            <person name="Yanagida F."/>
            <person name="Hayakawa M."/>
        </authorList>
    </citation>
    <scope>NUCLEOTIDE SEQUENCE [LARGE SCALE GENOMIC DNA]</scope>
    <source>
        <strain evidence="3 4">NBRC12680</strain>
    </source>
</reference>
<comment type="similarity">
    <text evidence="1">Belongs to the AHA1 family.</text>
</comment>
<dbReference type="OrthoDB" id="5185819at2"/>
<dbReference type="CDD" id="cd07814">
    <property type="entry name" value="SRPBCC_CalC_Aha1-like"/>
    <property type="match status" value="1"/>
</dbReference>
<accession>A0A402DW74</accession>
<dbReference type="InterPro" id="IPR013538">
    <property type="entry name" value="ASHA1/2-like_C"/>
</dbReference>
<feature type="domain" description="Activator of Hsp90 ATPase homologue 1/2-like C-terminal" evidence="2">
    <location>
        <begin position="22"/>
        <end position="159"/>
    </location>
</feature>
<protein>
    <submittedName>
        <fullName evidence="3">Activator of HSP90 ATPase</fullName>
    </submittedName>
</protein>
<gene>
    <name evidence="3" type="ORF">CBZ_34550</name>
</gene>
<dbReference type="SUPFAM" id="SSF55961">
    <property type="entry name" value="Bet v1-like"/>
    <property type="match status" value="1"/>
</dbReference>
<dbReference type="RefSeq" id="WP_130783084.1">
    <property type="nucleotide sequence ID" value="NZ_BIMR01000405.1"/>
</dbReference>